<reference evidence="1 2" key="1">
    <citation type="journal article" date="2024" name="J Genomics">
        <title>Draft genome sequencing and assembly of Favolaschia claudopus CIRM-BRFM 2984 isolated from oak limbs.</title>
        <authorList>
            <person name="Navarro D."/>
            <person name="Drula E."/>
            <person name="Chaduli D."/>
            <person name="Cazenave R."/>
            <person name="Ahrendt S."/>
            <person name="Wang J."/>
            <person name="Lipzen A."/>
            <person name="Daum C."/>
            <person name="Barry K."/>
            <person name="Grigoriev I.V."/>
            <person name="Favel A."/>
            <person name="Rosso M.N."/>
            <person name="Martin F."/>
        </authorList>
    </citation>
    <scope>NUCLEOTIDE SEQUENCE [LARGE SCALE GENOMIC DNA]</scope>
    <source>
        <strain evidence="1 2">CIRM-BRFM 2984</strain>
    </source>
</reference>
<organism evidence="1 2">
    <name type="scientific">Favolaschia claudopus</name>
    <dbReference type="NCBI Taxonomy" id="2862362"/>
    <lineage>
        <taxon>Eukaryota</taxon>
        <taxon>Fungi</taxon>
        <taxon>Dikarya</taxon>
        <taxon>Basidiomycota</taxon>
        <taxon>Agaricomycotina</taxon>
        <taxon>Agaricomycetes</taxon>
        <taxon>Agaricomycetidae</taxon>
        <taxon>Agaricales</taxon>
        <taxon>Marasmiineae</taxon>
        <taxon>Mycenaceae</taxon>
        <taxon>Favolaschia</taxon>
    </lineage>
</organism>
<protein>
    <submittedName>
        <fullName evidence="1">Uncharacterized protein</fullName>
    </submittedName>
</protein>
<evidence type="ECO:0000313" key="1">
    <source>
        <dbReference type="EMBL" id="KAK7036882.1"/>
    </source>
</evidence>
<dbReference type="AlphaFoldDB" id="A0AAW0CGF3"/>
<proteinExistence type="predicted"/>
<keyword evidence="2" id="KW-1185">Reference proteome</keyword>
<sequence length="227" mass="24732">MPKISSHWSHRLRTRQKPPDGSYGFCATSLFYKLIEHLKAYYNGDWKRLSNIIQTRSTTAEARKPILQQIHHPERMNGMLELPIDEPQSIPSNSTSSATISHTGLASGTSSAATIAATQFAAGPSANADAPSTRLAAQGETLRLLAKRRVDAVIESTEATRPAKKARQARSCRKCGRASPRTDGANGCSGAKEVKLCKNACRDCGEKGCRGRNPKSPNIVCREARWD</sequence>
<comment type="caution">
    <text evidence="1">The sequence shown here is derived from an EMBL/GenBank/DDBJ whole genome shotgun (WGS) entry which is preliminary data.</text>
</comment>
<gene>
    <name evidence="1" type="ORF">R3P38DRAFT_3182865</name>
</gene>
<name>A0AAW0CGF3_9AGAR</name>
<dbReference type="EMBL" id="JAWWNJ010000018">
    <property type="protein sequence ID" value="KAK7036882.1"/>
    <property type="molecule type" value="Genomic_DNA"/>
</dbReference>
<evidence type="ECO:0000313" key="2">
    <source>
        <dbReference type="Proteomes" id="UP001362999"/>
    </source>
</evidence>
<accession>A0AAW0CGF3</accession>
<dbReference type="Proteomes" id="UP001362999">
    <property type="component" value="Unassembled WGS sequence"/>
</dbReference>